<dbReference type="InterPro" id="IPR052637">
    <property type="entry name" value="KLHDC3-like"/>
</dbReference>
<reference evidence="3 4" key="1">
    <citation type="journal article" date="2019" name="PLoS ONE">
        <title>Genomic analyses reveal an absence of contemporary introgressive admixture between fin whales and blue whales, despite known hybrids.</title>
        <authorList>
            <person name="Westbury M.V."/>
            <person name="Petersen B."/>
            <person name="Lorenzen E.D."/>
        </authorList>
    </citation>
    <scope>NUCLEOTIDE SEQUENCE [LARGE SCALE GENOMIC DNA]</scope>
    <source>
        <strain evidence="3">FinWhale-01</strain>
    </source>
</reference>
<evidence type="ECO:0000256" key="1">
    <source>
        <dbReference type="ARBA" id="ARBA00022441"/>
    </source>
</evidence>
<evidence type="ECO:0000256" key="2">
    <source>
        <dbReference type="SAM" id="MobiDB-lite"/>
    </source>
</evidence>
<dbReference type="FunFam" id="2.120.10.80:FF:000016">
    <property type="entry name" value="Kelch domain-containing protein 3"/>
    <property type="match status" value="1"/>
</dbReference>
<dbReference type="Pfam" id="PF06102">
    <property type="entry name" value="RRP36"/>
    <property type="match status" value="1"/>
</dbReference>
<keyword evidence="1" id="KW-0880">Kelch repeat</keyword>
<gene>
    <name evidence="3" type="ORF">E2I00_000856</name>
</gene>
<feature type="non-terminal residue" evidence="3">
    <location>
        <position position="1"/>
    </location>
</feature>
<dbReference type="AlphaFoldDB" id="A0A643CB41"/>
<protein>
    <recommendedName>
        <fullName evidence="5">Kelch domain containing 3</fullName>
    </recommendedName>
</protein>
<feature type="region of interest" description="Disordered" evidence="2">
    <location>
        <begin position="644"/>
        <end position="666"/>
    </location>
</feature>
<dbReference type="PANTHER" id="PTHR46461:SF1">
    <property type="entry name" value="KELCH DOMAIN-CONTAINING PROTEIN 3"/>
    <property type="match status" value="1"/>
</dbReference>
<name>A0A643CB41_BALPH</name>
<dbReference type="Pfam" id="PF01344">
    <property type="entry name" value="Kelch_1"/>
    <property type="match status" value="1"/>
</dbReference>
<evidence type="ECO:0008006" key="5">
    <source>
        <dbReference type="Google" id="ProtNLM"/>
    </source>
</evidence>
<comment type="caution">
    <text evidence="3">The sequence shown here is derived from an EMBL/GenBank/DDBJ whole genome shotgun (WGS) entry which is preliminary data.</text>
</comment>
<dbReference type="GO" id="GO:0005737">
    <property type="term" value="C:cytoplasm"/>
    <property type="evidence" value="ECO:0007669"/>
    <property type="project" value="TreeGrafter"/>
</dbReference>
<sequence length="666" mass="75614">EEGKWRAVGVELGVVGEGRRRKRQSSQEIKKGQKRGGFLNREQMIYPNPAACQAQLSKELLMPGMLRWTVHLEGGPRRVNHAAVAVGHRVYSFGGYCSGEDYETLRQIDVHIFNAVSLRWTKLPPVRPATRGQAPVVPYMRYGHSTVLIDDTVFLWGGRNDTEGACNVLYAFDVNTHKWSTPRVAGTVPGARDGHSACVLGKTMYIFGGYEQLADCFSNDIHKLDTSTMTWTLICTKGNPARWRDFHSATMLGSHMYVFGGRADRFGPFHSNNEIYCNRIRVFDTRTEAWLDCPPTPVLPEGRRSHSAFGYNGELYIFGGYNARLNRHFHDLWKFNPGRNREQLRGRGKEKNNPEWVRGGGGEDIWARQVLNLHLNFSLVSFTWKKIEPKGKGPCPRRRQCCCIVGDKIVLFGGTSPSPEEGLGDEFDLIDHSDLHILDFSPSLKTLCKLAVIQYNLDQSCLPHDIRRKFLPPPFLSLLVSSLPLPISPPPAPLDPGLGIPPHGVVGLESQVGTKTYKQLVTGNSTKKQSSRPPVQKACVADKHRPLEMSAKARVPFLRQVARDPRFDDLSGEYNPEVFDKTYQFLNDIRAREKDLVKKQLKKRRSGEEREKLQQLLQQMVTEQRQLVLAEKFKELKRSKKLESFLSRKRRRNAGKDRRHLPLSKE</sequence>
<dbReference type="OrthoDB" id="432528at2759"/>
<dbReference type="PANTHER" id="PTHR46461">
    <property type="entry name" value="KELCH DOMAIN-CONTAINING PROTEIN 3"/>
    <property type="match status" value="1"/>
</dbReference>
<dbReference type="SUPFAM" id="SSF117281">
    <property type="entry name" value="Kelch motif"/>
    <property type="match status" value="1"/>
</dbReference>
<accession>A0A643CB41</accession>
<dbReference type="InterPro" id="IPR006652">
    <property type="entry name" value="Kelch_1"/>
</dbReference>
<organism evidence="3 4">
    <name type="scientific">Balaenoptera physalus</name>
    <name type="common">Fin whale</name>
    <name type="synonym">Balaena physalus</name>
    <dbReference type="NCBI Taxonomy" id="9770"/>
    <lineage>
        <taxon>Eukaryota</taxon>
        <taxon>Metazoa</taxon>
        <taxon>Chordata</taxon>
        <taxon>Craniata</taxon>
        <taxon>Vertebrata</taxon>
        <taxon>Euteleostomi</taxon>
        <taxon>Mammalia</taxon>
        <taxon>Eutheria</taxon>
        <taxon>Laurasiatheria</taxon>
        <taxon>Artiodactyla</taxon>
        <taxon>Whippomorpha</taxon>
        <taxon>Cetacea</taxon>
        <taxon>Mysticeti</taxon>
        <taxon>Balaenopteridae</taxon>
        <taxon>Balaenoptera</taxon>
    </lineage>
</organism>
<dbReference type="InterPro" id="IPR009292">
    <property type="entry name" value="RRP36"/>
</dbReference>
<dbReference type="Gene3D" id="2.120.10.80">
    <property type="entry name" value="Kelch-type beta propeller"/>
    <property type="match status" value="2"/>
</dbReference>
<dbReference type="Pfam" id="PF24681">
    <property type="entry name" value="Kelch_KLHDC2_KLHL20_DRC7"/>
    <property type="match status" value="1"/>
</dbReference>
<evidence type="ECO:0000313" key="3">
    <source>
        <dbReference type="EMBL" id="KAB0397441.1"/>
    </source>
</evidence>
<dbReference type="InterPro" id="IPR015915">
    <property type="entry name" value="Kelch-typ_b-propeller"/>
</dbReference>
<proteinExistence type="predicted"/>
<dbReference type="Proteomes" id="UP000437017">
    <property type="component" value="Unassembled WGS sequence"/>
</dbReference>
<evidence type="ECO:0000313" key="4">
    <source>
        <dbReference type="Proteomes" id="UP000437017"/>
    </source>
</evidence>
<dbReference type="GO" id="GO:0003682">
    <property type="term" value="F:chromatin binding"/>
    <property type="evidence" value="ECO:0007669"/>
    <property type="project" value="InterPro"/>
</dbReference>
<feature type="compositionally biased region" description="Basic residues" evidence="2">
    <location>
        <begin position="647"/>
        <end position="666"/>
    </location>
</feature>
<keyword evidence="4" id="KW-1185">Reference proteome</keyword>
<dbReference type="EMBL" id="SGJD01001974">
    <property type="protein sequence ID" value="KAB0397441.1"/>
    <property type="molecule type" value="Genomic_DNA"/>
</dbReference>